<evidence type="ECO:0000256" key="5">
    <source>
        <dbReference type="ARBA" id="ARBA00023049"/>
    </source>
</evidence>
<keyword evidence="12" id="KW-1185">Reference proteome</keyword>
<dbReference type="Gene3D" id="1.10.1370.30">
    <property type="match status" value="1"/>
</dbReference>
<feature type="binding site" evidence="9">
    <location>
        <position position="294"/>
    </location>
    <ligand>
        <name>Zn(2+)</name>
        <dbReference type="ChEBI" id="CHEBI:29105"/>
        <note>catalytic</note>
    </ligand>
</feature>
<dbReference type="CDD" id="cd06460">
    <property type="entry name" value="M32_Taq"/>
    <property type="match status" value="1"/>
</dbReference>
<accession>A0A1G6KAV6</accession>
<dbReference type="PROSITE" id="PS52034">
    <property type="entry name" value="PEPTIDASE_M32"/>
    <property type="match status" value="1"/>
</dbReference>
<dbReference type="FunFam" id="1.10.1370.30:FF:000003">
    <property type="entry name" value="Thermostable carboxypeptidase 1"/>
    <property type="match status" value="1"/>
</dbReference>
<comment type="catalytic activity">
    <reaction evidence="6 8">
        <text>Release of a C-terminal amino acid with broad specificity, except for -Pro.</text>
        <dbReference type="EC" id="3.4.17.19"/>
    </reaction>
</comment>
<dbReference type="AlphaFoldDB" id="A0A1G6KAV6"/>
<dbReference type="GO" id="GO:0006508">
    <property type="term" value="P:proteolysis"/>
    <property type="evidence" value="ECO:0007669"/>
    <property type="project" value="UniProtKB-UniRule"/>
</dbReference>
<dbReference type="PANTHER" id="PTHR34217">
    <property type="entry name" value="METAL-DEPENDENT CARBOXYPEPTIDASE"/>
    <property type="match status" value="1"/>
</dbReference>
<dbReference type="PRINTS" id="PR00998">
    <property type="entry name" value="CRBOXYPTASET"/>
</dbReference>
<keyword evidence="1 8" id="KW-0121">Carboxypeptidase</keyword>
<evidence type="ECO:0000256" key="4">
    <source>
        <dbReference type="ARBA" id="ARBA00022801"/>
    </source>
</evidence>
<feature type="active site" description="Proton donor/acceptor" evidence="10">
    <location>
        <position position="265"/>
    </location>
</feature>
<name>A0A1G6KAV6_9BACT</name>
<protein>
    <recommendedName>
        <fullName evidence="8">Metal-dependent carboxypeptidase</fullName>
        <ecNumber evidence="8">3.4.17.19</ecNumber>
    </recommendedName>
</protein>
<dbReference type="STRING" id="28234.SAMN04488588_0783"/>
<dbReference type="Proteomes" id="UP000199322">
    <property type="component" value="Unassembled WGS sequence"/>
</dbReference>
<evidence type="ECO:0000256" key="1">
    <source>
        <dbReference type="ARBA" id="ARBA00022645"/>
    </source>
</evidence>
<evidence type="ECO:0000256" key="9">
    <source>
        <dbReference type="PIRSR" id="PIRSR006615-1"/>
    </source>
</evidence>
<dbReference type="GO" id="GO:0008270">
    <property type="term" value="F:zinc ion binding"/>
    <property type="evidence" value="ECO:0007669"/>
    <property type="project" value="UniProtKB-ARBA"/>
</dbReference>
<comment type="function">
    <text evidence="8">Broad specificity carboxypetidase that releases amino acids sequentially from the C-terminus, including neutral, aromatic, polar and basic residues.</text>
</comment>
<keyword evidence="5 8" id="KW-0482">Metalloprotease</keyword>
<evidence type="ECO:0000256" key="10">
    <source>
        <dbReference type="PIRSR" id="PIRSR006615-2"/>
    </source>
</evidence>
<keyword evidence="4 8" id="KW-0378">Hydrolase</keyword>
<reference evidence="11 12" key="1">
    <citation type="submission" date="2016-10" db="EMBL/GenBank/DDBJ databases">
        <authorList>
            <person name="de Groot N.N."/>
        </authorList>
    </citation>
    <scope>NUCLEOTIDE SEQUENCE [LARGE SCALE GENOMIC DNA]</scope>
    <source>
        <strain evidence="11 12">WG14</strain>
    </source>
</reference>
<feature type="binding site" evidence="9">
    <location>
        <position position="264"/>
    </location>
    <ligand>
        <name>Zn(2+)</name>
        <dbReference type="ChEBI" id="CHEBI:29105"/>
        <note>catalytic</note>
    </ligand>
</feature>
<dbReference type="EC" id="3.4.17.19" evidence="8"/>
<dbReference type="Pfam" id="PF02074">
    <property type="entry name" value="Peptidase_M32"/>
    <property type="match status" value="1"/>
</dbReference>
<sequence length="499" mass="59235">MGYIEKLKEKLKDISKYHQIMSLMHWDLETGAPERSFEYASNTLGELSGKIYRMETSEEMGDLINKLTQKNEYDNLSENDKRIVDLVKKDYERYRKLPEEFVKDLTKTTSNAQKYWVEARKNNDFSIFQPYLEKIVKMSIQQAEYLGYDGNRYDALLDMYEPGMKTKELKGIIEDLKIRLVDFVNDLTEKGTKPEEDFLFEKYDLNKQKEISIKVLELMSYNFKAGRLDVAAHPFTIRINPGDVRITTRYQEKDIRDSFFSTVHEGGHALYEQGISNEFVDTPLYDGASMGIHESQSRFWENILGRSYDFWKYFYPEMQKTFDQLKDVSVEDFYKAINIVEKSLIRVDADEVTYNLHVMLRFEIEEALINERIKVEDLPKIWNEKMKEYLDIVPENDSVGVLQDVHWAHGSFGYFPSYMLGNLFSAQFYHKMKEEIPDYDKMIRRGDFSSILNWLRSNIHKHGKKYEPNELLRKVTGEKLNVDYFMDYLKEKYSKVYKL</sequence>
<organism evidence="11 12">
    <name type="scientific">Geotoga petraea</name>
    <dbReference type="NCBI Taxonomy" id="28234"/>
    <lineage>
        <taxon>Bacteria</taxon>
        <taxon>Thermotogati</taxon>
        <taxon>Thermotogota</taxon>
        <taxon>Thermotogae</taxon>
        <taxon>Petrotogales</taxon>
        <taxon>Petrotogaceae</taxon>
        <taxon>Geotoga</taxon>
    </lineage>
</organism>
<comment type="cofactor">
    <cofactor evidence="9">
        <name>Zn(2+)</name>
        <dbReference type="ChEBI" id="CHEBI:29105"/>
    </cofactor>
    <text evidence="9">Binds 1 zinc ion per subunit.</text>
</comment>
<keyword evidence="2 8" id="KW-0645">Protease</keyword>
<dbReference type="PANTHER" id="PTHR34217:SF1">
    <property type="entry name" value="CARBOXYPEPTIDASE 1"/>
    <property type="match status" value="1"/>
</dbReference>
<evidence type="ECO:0000256" key="8">
    <source>
        <dbReference type="PIRNR" id="PIRNR006615"/>
    </source>
</evidence>
<feature type="binding site" evidence="9">
    <location>
        <position position="268"/>
    </location>
    <ligand>
        <name>Zn(2+)</name>
        <dbReference type="ChEBI" id="CHEBI:29105"/>
        <note>catalytic</note>
    </ligand>
</feature>
<dbReference type="PIRSF" id="PIRSF006615">
    <property type="entry name" value="Zn_crbxpep_Taq"/>
    <property type="match status" value="1"/>
</dbReference>
<dbReference type="SUPFAM" id="SSF55486">
    <property type="entry name" value="Metalloproteases ('zincins'), catalytic domain"/>
    <property type="match status" value="1"/>
</dbReference>
<dbReference type="GO" id="GO:0004181">
    <property type="term" value="F:metallocarboxypeptidase activity"/>
    <property type="evidence" value="ECO:0007669"/>
    <property type="project" value="UniProtKB-UniRule"/>
</dbReference>
<gene>
    <name evidence="11" type="ORF">SAMN04488588_0783</name>
</gene>
<evidence type="ECO:0000256" key="2">
    <source>
        <dbReference type="ARBA" id="ARBA00022670"/>
    </source>
</evidence>
<keyword evidence="3 8" id="KW-0479">Metal-binding</keyword>
<evidence type="ECO:0000256" key="6">
    <source>
        <dbReference type="ARBA" id="ARBA00052755"/>
    </source>
</evidence>
<dbReference type="InterPro" id="IPR001333">
    <property type="entry name" value="Peptidase_M32_Taq"/>
</dbReference>
<comment type="similarity">
    <text evidence="7 8">Belongs to the peptidase M32 family.</text>
</comment>
<keyword evidence="9" id="KW-0862">Zinc</keyword>
<dbReference type="RefSeq" id="WP_176759833.1">
    <property type="nucleotide sequence ID" value="NZ_FMYV01000002.1"/>
</dbReference>
<evidence type="ECO:0000313" key="11">
    <source>
        <dbReference type="EMBL" id="SDC27456.1"/>
    </source>
</evidence>
<proteinExistence type="inferred from homology"/>
<evidence type="ECO:0000313" key="12">
    <source>
        <dbReference type="Proteomes" id="UP000199322"/>
    </source>
</evidence>
<evidence type="ECO:0000256" key="7">
    <source>
        <dbReference type="ARBA" id="ARBA00061580"/>
    </source>
</evidence>
<evidence type="ECO:0000256" key="3">
    <source>
        <dbReference type="ARBA" id="ARBA00022723"/>
    </source>
</evidence>
<dbReference type="EMBL" id="FMYV01000002">
    <property type="protein sequence ID" value="SDC27456.1"/>
    <property type="molecule type" value="Genomic_DNA"/>
</dbReference>